<evidence type="ECO:0000256" key="3">
    <source>
        <dbReference type="ARBA" id="ARBA00022670"/>
    </source>
</evidence>
<feature type="domain" description="LD-carboxypeptidase N-terminal" evidence="7">
    <location>
        <begin position="7"/>
        <end position="128"/>
    </location>
</feature>
<dbReference type="Pfam" id="PF17676">
    <property type="entry name" value="Peptidase_S66C"/>
    <property type="match status" value="1"/>
</dbReference>
<organism evidence="9 10">
    <name type="scientific">Cupriavidus metallidurans</name>
    <dbReference type="NCBI Taxonomy" id="119219"/>
    <lineage>
        <taxon>Bacteria</taxon>
        <taxon>Pseudomonadati</taxon>
        <taxon>Pseudomonadota</taxon>
        <taxon>Betaproteobacteria</taxon>
        <taxon>Burkholderiales</taxon>
        <taxon>Burkholderiaceae</taxon>
        <taxon>Cupriavidus</taxon>
    </lineage>
</organism>
<dbReference type="AlphaFoldDB" id="A0A482IPS5"/>
<feature type="active site" description="Nucleophile" evidence="6">
    <location>
        <position position="108"/>
    </location>
</feature>
<evidence type="ECO:0000256" key="5">
    <source>
        <dbReference type="ARBA" id="ARBA00022825"/>
    </source>
</evidence>
<dbReference type="GO" id="GO:0106415">
    <property type="term" value="F:muramoyltetrapeptide carboxypeptidase activity"/>
    <property type="evidence" value="ECO:0007669"/>
    <property type="project" value="UniProtKB-EC"/>
</dbReference>
<keyword evidence="4 9" id="KW-0378">Hydrolase</keyword>
<dbReference type="Gene3D" id="3.40.50.10740">
    <property type="entry name" value="Class I glutamine amidotransferase-like"/>
    <property type="match status" value="1"/>
</dbReference>
<reference evidence="9 10" key="1">
    <citation type="submission" date="2019-03" db="EMBL/GenBank/DDBJ databases">
        <title>Comparative insights into the high quality Complete genome sequence of highly metal resistant Cupriavidus metallidurans strain BS1 isolated from a gold-copper mine.</title>
        <authorList>
            <person name="Mazhar H.S."/>
            <person name="Rensing C."/>
        </authorList>
    </citation>
    <scope>NUCLEOTIDE SEQUENCE [LARGE SCALE GENOMIC DNA]</scope>
    <source>
        <strain evidence="9 10">BS1</strain>
    </source>
</reference>
<comment type="similarity">
    <text evidence="1">Belongs to the peptidase S66 family.</text>
</comment>
<evidence type="ECO:0000313" key="10">
    <source>
        <dbReference type="Proteomes" id="UP000253772"/>
    </source>
</evidence>
<dbReference type="CDD" id="cd07025">
    <property type="entry name" value="Peptidase_S66"/>
    <property type="match status" value="1"/>
</dbReference>
<dbReference type="InterPro" id="IPR029062">
    <property type="entry name" value="Class_I_gatase-like"/>
</dbReference>
<dbReference type="GO" id="GO:0006508">
    <property type="term" value="P:proteolysis"/>
    <property type="evidence" value="ECO:0007669"/>
    <property type="project" value="UniProtKB-KW"/>
</dbReference>
<feature type="domain" description="LD-carboxypeptidase C-terminal" evidence="8">
    <location>
        <begin position="173"/>
        <end position="289"/>
    </location>
</feature>
<keyword evidence="3" id="KW-0645">Protease</keyword>
<dbReference type="PANTHER" id="PTHR30237">
    <property type="entry name" value="MURAMOYLTETRAPEPTIDE CARBOXYPEPTIDASE"/>
    <property type="match status" value="1"/>
</dbReference>
<feature type="active site" description="Charge relay system" evidence="6">
    <location>
        <position position="204"/>
    </location>
</feature>
<dbReference type="SUPFAM" id="SSF52317">
    <property type="entry name" value="Class I glutamine amidotransferase-like"/>
    <property type="match status" value="1"/>
</dbReference>
<dbReference type="InterPro" id="IPR040921">
    <property type="entry name" value="Peptidase_S66C"/>
</dbReference>
<dbReference type="GO" id="GO:0008236">
    <property type="term" value="F:serine-type peptidase activity"/>
    <property type="evidence" value="ECO:0007669"/>
    <property type="project" value="UniProtKB-KW"/>
</dbReference>
<feature type="active site" description="Charge relay system" evidence="6">
    <location>
        <position position="274"/>
    </location>
</feature>
<dbReference type="Gene3D" id="3.50.30.60">
    <property type="entry name" value="LD-carboxypeptidase A C-terminal domain-like"/>
    <property type="match status" value="1"/>
</dbReference>
<dbReference type="EC" id="3.4.17.13" evidence="9"/>
<evidence type="ECO:0000259" key="7">
    <source>
        <dbReference type="Pfam" id="PF02016"/>
    </source>
</evidence>
<dbReference type="RefSeq" id="WP_017514690.1">
    <property type="nucleotide sequence ID" value="NZ_CP037900.1"/>
</dbReference>
<dbReference type="NCBIfam" id="NF008424">
    <property type="entry name" value="PRK11253.1"/>
    <property type="match status" value="1"/>
</dbReference>
<dbReference type="Pfam" id="PF02016">
    <property type="entry name" value="Peptidase_S66"/>
    <property type="match status" value="1"/>
</dbReference>
<dbReference type="PANTHER" id="PTHR30237:SF2">
    <property type="entry name" value="MUREIN TETRAPEPTIDE CARBOXYPEPTIDASE"/>
    <property type="match status" value="1"/>
</dbReference>
<name>A0A482IPS5_9BURK</name>
<dbReference type="OrthoDB" id="9807329at2"/>
<dbReference type="InterPro" id="IPR040449">
    <property type="entry name" value="Peptidase_S66_N"/>
</dbReference>
<dbReference type="Proteomes" id="UP000253772">
    <property type="component" value="Chromosome c1"/>
</dbReference>
<sequence>MSQPTEVRLIASSGYPHDVAIAARGCAWLKHHGYHVNNPDVLARRYLRFGGTDAERLADLHAIGTGPARELTLAVRGGYGLGRLLDRIEFGRIAEQASASGTPIVGHSDFTAFQLAYLAKAGGVSFAGPMLLADFGEEHVDSFMWRHFEGILHAPVHDIEVVAPQVAAPATVEGTLWGGNLAMLCTLLGTPYMPDIDGGILFLEDINEPPYRVERMLLQLLHAGVLAQQQAIVLGDFSNYRTTDYDNGYNMDAVFDYVREQLRIPVLTGLPFGHCPRKLTLPVGGNARLTARADGFVLSLSGYPTL</sequence>
<evidence type="ECO:0000256" key="1">
    <source>
        <dbReference type="ARBA" id="ARBA00010233"/>
    </source>
</evidence>
<dbReference type="InterPro" id="IPR003507">
    <property type="entry name" value="S66_fam"/>
</dbReference>
<gene>
    <name evidence="9" type="primary">ldcA</name>
    <name evidence="9" type="ORF">DDF84_007260</name>
</gene>
<dbReference type="InterPro" id="IPR027461">
    <property type="entry name" value="Carboxypeptidase_A_C_sf"/>
</dbReference>
<keyword evidence="2 9" id="KW-0121">Carboxypeptidase</keyword>
<evidence type="ECO:0000313" key="9">
    <source>
        <dbReference type="EMBL" id="QBP09573.1"/>
    </source>
</evidence>
<dbReference type="SUPFAM" id="SSF141986">
    <property type="entry name" value="LD-carboxypeptidase A C-terminal domain-like"/>
    <property type="match status" value="1"/>
</dbReference>
<evidence type="ECO:0000256" key="6">
    <source>
        <dbReference type="PIRSR" id="PIRSR028757-1"/>
    </source>
</evidence>
<proteinExistence type="inferred from homology"/>
<dbReference type="PIRSF" id="PIRSF028757">
    <property type="entry name" value="LD-carboxypeptidase"/>
    <property type="match status" value="1"/>
</dbReference>
<dbReference type="EMBL" id="CP037900">
    <property type="protein sequence ID" value="QBP09573.1"/>
    <property type="molecule type" value="Genomic_DNA"/>
</dbReference>
<protein>
    <submittedName>
        <fullName evidence="9">Muramoyltetrapeptide carboxypeptidase</fullName>
        <ecNumber evidence="9">3.4.17.13</ecNumber>
    </submittedName>
</protein>
<evidence type="ECO:0000256" key="4">
    <source>
        <dbReference type="ARBA" id="ARBA00022801"/>
    </source>
</evidence>
<evidence type="ECO:0000259" key="8">
    <source>
        <dbReference type="Pfam" id="PF17676"/>
    </source>
</evidence>
<keyword evidence="5" id="KW-0720">Serine protease</keyword>
<dbReference type="InterPro" id="IPR027478">
    <property type="entry name" value="LdcA_N"/>
</dbReference>
<evidence type="ECO:0000256" key="2">
    <source>
        <dbReference type="ARBA" id="ARBA00022645"/>
    </source>
</evidence>
<accession>A0A482IPS5</accession>